<dbReference type="InterPro" id="IPR029050">
    <property type="entry name" value="Immunoprotect_excell_Ig-like"/>
</dbReference>
<gene>
    <name evidence="5" type="ORF">EK398_08985</name>
</gene>
<accession>A0A437UMX9</accession>
<evidence type="ECO:0000259" key="4">
    <source>
        <dbReference type="Pfam" id="PF16729"/>
    </source>
</evidence>
<feature type="region of interest" description="Disordered" evidence="2">
    <location>
        <begin position="192"/>
        <end position="229"/>
    </location>
</feature>
<keyword evidence="1 3" id="KW-0732">Signal</keyword>
<feature type="chain" id="PRO_5019268482" evidence="3">
    <location>
        <begin position="26"/>
        <end position="352"/>
    </location>
</feature>
<dbReference type="RefSeq" id="WP_127978884.1">
    <property type="nucleotide sequence ID" value="NZ_RYZS01000001.1"/>
</dbReference>
<dbReference type="Pfam" id="PF16729">
    <property type="entry name" value="DUF5067"/>
    <property type="match status" value="1"/>
</dbReference>
<dbReference type="Proteomes" id="UP000288388">
    <property type="component" value="Unassembled WGS sequence"/>
</dbReference>
<proteinExistence type="predicted"/>
<feature type="domain" description="DUF5067" evidence="4">
    <location>
        <begin position="36"/>
        <end position="168"/>
    </location>
</feature>
<protein>
    <submittedName>
        <fullName evidence="5">DUF5067 domain-containing protein</fullName>
    </submittedName>
</protein>
<dbReference type="AlphaFoldDB" id="A0A437UMX9"/>
<evidence type="ECO:0000313" key="5">
    <source>
        <dbReference type="EMBL" id="RVU94979.1"/>
    </source>
</evidence>
<name>A0A437UMX9_ENTAV</name>
<dbReference type="Gene3D" id="2.60.40.1240">
    <property type="match status" value="1"/>
</dbReference>
<evidence type="ECO:0000313" key="6">
    <source>
        <dbReference type="Proteomes" id="UP000288388"/>
    </source>
</evidence>
<reference evidence="5 6" key="1">
    <citation type="submission" date="2018-12" db="EMBL/GenBank/DDBJ databases">
        <title>A novel vanA-carrying plasmid in a clinical isolate of Enterococcus avium.</title>
        <authorList>
            <person name="Bernasconi O.J."/>
            <person name="Luzzaro F."/>
            <person name="Endimiani A."/>
        </authorList>
    </citation>
    <scope>NUCLEOTIDE SEQUENCE [LARGE SCALE GENOMIC DNA]</scope>
    <source>
        <strain evidence="5 6">LC0559/18</strain>
    </source>
</reference>
<feature type="compositionally biased region" description="Low complexity" evidence="2">
    <location>
        <begin position="199"/>
        <end position="209"/>
    </location>
</feature>
<evidence type="ECO:0000256" key="3">
    <source>
        <dbReference type="SAM" id="SignalP"/>
    </source>
</evidence>
<dbReference type="InterPro" id="IPR031989">
    <property type="entry name" value="DUF5067"/>
</dbReference>
<organism evidence="5 6">
    <name type="scientific">Enterococcus avium</name>
    <name type="common">Streptococcus avium</name>
    <dbReference type="NCBI Taxonomy" id="33945"/>
    <lineage>
        <taxon>Bacteria</taxon>
        <taxon>Bacillati</taxon>
        <taxon>Bacillota</taxon>
        <taxon>Bacilli</taxon>
        <taxon>Lactobacillales</taxon>
        <taxon>Enterococcaceae</taxon>
        <taxon>Enterococcus</taxon>
    </lineage>
</organism>
<evidence type="ECO:0000256" key="1">
    <source>
        <dbReference type="ARBA" id="ARBA00022729"/>
    </source>
</evidence>
<sequence length="352" mass="38897">MKKLTIALILCSTLLFSACSSNKKADTTDSTRTKLATTSSNEKINKVTFNDGVLETKVYKLKVVTSEVIQSPSVSNPGLYVTFELTNKSKKNIVPYQVLHDISFKQKTDTSLVNMTAEYHSSDAFGEDVETVNKINKRSNDQNNELLPGKSIEVFEGYSLEDNIHEVQMLPDFDNRKQSEFKPYIIKLIGNTDSDAEGSSSSPTNQSASQEETYEQLKQRTLKSTPTDRVNWSNKEWEAFGMALSENGLAMDDNGYVITQAQKNQVEAERQKSEQVTESQGGHGAPKVVTSEAQAVQIAQSQFGDNGGAWTWGPMGEVEDGYFVKAIDPNDGTMTHTAKSVIVHYDGTVTEN</sequence>
<evidence type="ECO:0000256" key="2">
    <source>
        <dbReference type="SAM" id="MobiDB-lite"/>
    </source>
</evidence>
<dbReference type="PROSITE" id="PS51257">
    <property type="entry name" value="PROKAR_LIPOPROTEIN"/>
    <property type="match status" value="1"/>
</dbReference>
<feature type="signal peptide" evidence="3">
    <location>
        <begin position="1"/>
        <end position="25"/>
    </location>
</feature>
<dbReference type="EMBL" id="RYZS01000001">
    <property type="protein sequence ID" value="RVU94979.1"/>
    <property type="molecule type" value="Genomic_DNA"/>
</dbReference>
<comment type="caution">
    <text evidence="5">The sequence shown here is derived from an EMBL/GenBank/DDBJ whole genome shotgun (WGS) entry which is preliminary data.</text>
</comment>